<dbReference type="EMBL" id="RQFD01000019">
    <property type="protein sequence ID" value="TGK45919.1"/>
    <property type="molecule type" value="Genomic_DNA"/>
</dbReference>
<proteinExistence type="predicted"/>
<evidence type="ECO:0000313" key="2">
    <source>
        <dbReference type="Proteomes" id="UP000297617"/>
    </source>
</evidence>
<sequence>MSKQNEPNKTVETEEPKKVLFGFLSDRLNHPYIGTFIFSFLFYNFEDIAKLIIGLGEEFTEDKIDAIEIFVSSFNANSFKFWIPVFIMIIIPNVFHKLGDVIYRLSQRGRDYFISLIDNFSERANLDSKVGFYQRENSILKERIENLTQNSNVILKNLINQVKKYNQGIGDLRPALSNVSLSVGDLVSYNKDKNFIRFLEKGYPLFGEIFLKLSNDLYIVNLQTKLSVENSILKELPKDDKDYYIYNLGSGKFDFDIFKRDDDKNYIGHFTRTKNLLQSPVKFEEARNPITDNELLVLIEKLQYIK</sequence>
<evidence type="ECO:0000313" key="1">
    <source>
        <dbReference type="EMBL" id="TGK45919.1"/>
    </source>
</evidence>
<dbReference type="RefSeq" id="WP_135754997.1">
    <property type="nucleotide sequence ID" value="NZ_RQFD01000019.1"/>
</dbReference>
<comment type="caution">
    <text evidence="1">The sequence shown here is derived from an EMBL/GenBank/DDBJ whole genome shotgun (WGS) entry which is preliminary data.</text>
</comment>
<dbReference type="Proteomes" id="UP000297617">
    <property type="component" value="Unassembled WGS sequence"/>
</dbReference>
<reference evidence="2" key="1">
    <citation type="journal article" date="2019" name="PLoS Negl. Trop. Dis.">
        <title>Revisiting the worldwide diversity of Leptospira species in the environment.</title>
        <authorList>
            <person name="Vincent A.T."/>
            <person name="Schiettekatte O."/>
            <person name="Bourhy P."/>
            <person name="Veyrier F.J."/>
            <person name="Picardeau M."/>
        </authorList>
    </citation>
    <scope>NUCLEOTIDE SEQUENCE [LARGE SCALE GENOMIC DNA]</scope>
    <source>
        <strain evidence="2">201800295</strain>
    </source>
</reference>
<name>A0ABY2KZC0_9LEPT</name>
<accession>A0ABY2KZC0</accession>
<keyword evidence="2" id="KW-1185">Reference proteome</keyword>
<organism evidence="1 2">
    <name type="scientific">Leptospira bouyouniensis</name>
    <dbReference type="NCBI Taxonomy" id="2484911"/>
    <lineage>
        <taxon>Bacteria</taxon>
        <taxon>Pseudomonadati</taxon>
        <taxon>Spirochaetota</taxon>
        <taxon>Spirochaetia</taxon>
        <taxon>Leptospirales</taxon>
        <taxon>Leptospiraceae</taxon>
        <taxon>Leptospira</taxon>
    </lineage>
</organism>
<gene>
    <name evidence="1" type="ORF">EHQ10_18620</name>
</gene>
<protein>
    <submittedName>
        <fullName evidence="1">Uncharacterized protein</fullName>
    </submittedName>
</protein>